<evidence type="ECO:0000256" key="1">
    <source>
        <dbReference type="SAM" id="MobiDB-lite"/>
    </source>
</evidence>
<gene>
    <name evidence="2" type="ORF">PGLA2088_LOCUS34616</name>
</gene>
<evidence type="ECO:0000313" key="3">
    <source>
        <dbReference type="Proteomes" id="UP000626109"/>
    </source>
</evidence>
<dbReference type="AlphaFoldDB" id="A0A813KM13"/>
<dbReference type="Proteomes" id="UP000626109">
    <property type="component" value="Unassembled WGS sequence"/>
</dbReference>
<sequence length="60" mass="7515">MARPRTRPTLPPPLHRRRRRWRTCTPSRQESGCFRRWTRLRQASRSSRCRTPQQWREPSW</sequence>
<comment type="caution">
    <text evidence="2">The sequence shown here is derived from an EMBL/GenBank/DDBJ whole genome shotgun (WGS) entry which is preliminary data.</text>
</comment>
<accession>A0A813KM13</accession>
<feature type="region of interest" description="Disordered" evidence="1">
    <location>
        <begin position="1"/>
        <end position="30"/>
    </location>
</feature>
<dbReference type="EMBL" id="CAJNNW010031456">
    <property type="protein sequence ID" value="CAE8707617.1"/>
    <property type="molecule type" value="Genomic_DNA"/>
</dbReference>
<organism evidence="2 3">
    <name type="scientific">Polarella glacialis</name>
    <name type="common">Dinoflagellate</name>
    <dbReference type="NCBI Taxonomy" id="89957"/>
    <lineage>
        <taxon>Eukaryota</taxon>
        <taxon>Sar</taxon>
        <taxon>Alveolata</taxon>
        <taxon>Dinophyceae</taxon>
        <taxon>Suessiales</taxon>
        <taxon>Suessiaceae</taxon>
        <taxon>Polarella</taxon>
    </lineage>
</organism>
<reference evidence="2" key="1">
    <citation type="submission" date="2021-02" db="EMBL/GenBank/DDBJ databases">
        <authorList>
            <person name="Dougan E. K."/>
            <person name="Rhodes N."/>
            <person name="Thang M."/>
            <person name="Chan C."/>
        </authorList>
    </citation>
    <scope>NUCLEOTIDE SEQUENCE</scope>
</reference>
<protein>
    <submittedName>
        <fullName evidence="2">Uncharacterized protein</fullName>
    </submittedName>
</protein>
<evidence type="ECO:0000313" key="2">
    <source>
        <dbReference type="EMBL" id="CAE8707617.1"/>
    </source>
</evidence>
<name>A0A813KM13_POLGL</name>
<proteinExistence type="predicted"/>